<proteinExistence type="predicted"/>
<dbReference type="Proteomes" id="UP000607653">
    <property type="component" value="Unassembled WGS sequence"/>
</dbReference>
<organism evidence="1 2">
    <name type="scientific">Nelumbo nucifera</name>
    <name type="common">Sacred lotus</name>
    <dbReference type="NCBI Taxonomy" id="4432"/>
    <lineage>
        <taxon>Eukaryota</taxon>
        <taxon>Viridiplantae</taxon>
        <taxon>Streptophyta</taxon>
        <taxon>Embryophyta</taxon>
        <taxon>Tracheophyta</taxon>
        <taxon>Spermatophyta</taxon>
        <taxon>Magnoliopsida</taxon>
        <taxon>Proteales</taxon>
        <taxon>Nelumbonaceae</taxon>
        <taxon>Nelumbo</taxon>
    </lineage>
</organism>
<accession>A0A822XG24</accession>
<comment type="caution">
    <text evidence="1">The sequence shown here is derived from an EMBL/GenBank/DDBJ whole genome shotgun (WGS) entry which is preliminary data.</text>
</comment>
<keyword evidence="2" id="KW-1185">Reference proteome</keyword>
<dbReference type="AlphaFoldDB" id="A0A822XG24"/>
<reference evidence="1 2" key="1">
    <citation type="journal article" date="2020" name="Mol. Biol. Evol.">
        <title>Distinct Expression and Methylation Patterns for Genes with Different Fates following a Single Whole-Genome Duplication in Flowering Plants.</title>
        <authorList>
            <person name="Shi T."/>
            <person name="Rahmani R.S."/>
            <person name="Gugger P.F."/>
            <person name="Wang M."/>
            <person name="Li H."/>
            <person name="Zhang Y."/>
            <person name="Li Z."/>
            <person name="Wang Q."/>
            <person name="Van de Peer Y."/>
            <person name="Marchal K."/>
            <person name="Chen J."/>
        </authorList>
    </citation>
    <scope>NUCLEOTIDE SEQUENCE [LARGE SCALE GENOMIC DNA]</scope>
    <source>
        <tissue evidence="1">Leaf</tissue>
    </source>
</reference>
<protein>
    <submittedName>
        <fullName evidence="1">Uncharacterized protein</fullName>
    </submittedName>
</protein>
<gene>
    <name evidence="1" type="ORF">HUJ06_019514</name>
</gene>
<sequence length="51" mass="5691">MDISSMTAPQQPSLKAFPEFSSFISQRSVPLSKILLFVSYSWTSSSLCFIV</sequence>
<evidence type="ECO:0000313" key="2">
    <source>
        <dbReference type="Proteomes" id="UP000607653"/>
    </source>
</evidence>
<name>A0A822XG24_NELNU</name>
<evidence type="ECO:0000313" key="1">
    <source>
        <dbReference type="EMBL" id="DAD18051.1"/>
    </source>
</evidence>
<dbReference type="EMBL" id="DUZY01000001">
    <property type="protein sequence ID" value="DAD18051.1"/>
    <property type="molecule type" value="Genomic_DNA"/>
</dbReference>